<sequence length="65" mass="7037">MDSMTSRWRKSSHSSPNGGECVEVACISPAIGIRDSKNPETGNLTISPEDFTALVHRIKQGELHG</sequence>
<dbReference type="Proteomes" id="UP000251891">
    <property type="component" value="Unassembled WGS sequence"/>
</dbReference>
<dbReference type="Pfam" id="PF04149">
    <property type="entry name" value="DUF397"/>
    <property type="match status" value="1"/>
</dbReference>
<comment type="caution">
    <text evidence="3">The sequence shown here is derived from an EMBL/GenBank/DDBJ whole genome shotgun (WGS) entry which is preliminary data.</text>
</comment>
<reference evidence="3 4" key="1">
    <citation type="submission" date="2018-06" db="EMBL/GenBank/DDBJ databases">
        <title>Actinomadura craniellae sp. nov. isolated from marine sponge Craniella sp.</title>
        <authorList>
            <person name="Li L."/>
            <person name="Xu Q.H."/>
            <person name="Lin H.W."/>
            <person name="Lu Y.H."/>
        </authorList>
    </citation>
    <scope>NUCLEOTIDE SEQUENCE [LARGE SCALE GENOMIC DNA]</scope>
    <source>
        <strain evidence="3 4">LHW63021</strain>
    </source>
</reference>
<gene>
    <name evidence="3" type="ORF">DPM19_30810</name>
</gene>
<organism evidence="3 4">
    <name type="scientific">Actinomadura craniellae</name>
    <dbReference type="NCBI Taxonomy" id="2231787"/>
    <lineage>
        <taxon>Bacteria</taxon>
        <taxon>Bacillati</taxon>
        <taxon>Actinomycetota</taxon>
        <taxon>Actinomycetes</taxon>
        <taxon>Streptosporangiales</taxon>
        <taxon>Thermomonosporaceae</taxon>
        <taxon>Actinomadura</taxon>
    </lineage>
</organism>
<name>A0A365GX56_9ACTN</name>
<feature type="domain" description="DUF397" evidence="2">
    <location>
        <begin position="7"/>
        <end position="59"/>
    </location>
</feature>
<dbReference type="EMBL" id="QLYX01000019">
    <property type="protein sequence ID" value="RAY11415.1"/>
    <property type="molecule type" value="Genomic_DNA"/>
</dbReference>
<evidence type="ECO:0000313" key="4">
    <source>
        <dbReference type="Proteomes" id="UP000251891"/>
    </source>
</evidence>
<dbReference type="InterPro" id="IPR007278">
    <property type="entry name" value="DUF397"/>
</dbReference>
<dbReference type="AlphaFoldDB" id="A0A365GX56"/>
<dbReference type="OrthoDB" id="3430276at2"/>
<evidence type="ECO:0000259" key="2">
    <source>
        <dbReference type="Pfam" id="PF04149"/>
    </source>
</evidence>
<keyword evidence="4" id="KW-1185">Reference proteome</keyword>
<protein>
    <submittedName>
        <fullName evidence="3">DUF397 domain-containing protein</fullName>
    </submittedName>
</protein>
<accession>A0A365GX56</accession>
<evidence type="ECO:0000256" key="1">
    <source>
        <dbReference type="SAM" id="MobiDB-lite"/>
    </source>
</evidence>
<proteinExistence type="predicted"/>
<feature type="region of interest" description="Disordered" evidence="1">
    <location>
        <begin position="1"/>
        <end position="21"/>
    </location>
</feature>
<evidence type="ECO:0000313" key="3">
    <source>
        <dbReference type="EMBL" id="RAY11415.1"/>
    </source>
</evidence>